<dbReference type="PANTHER" id="PTHR43685:SF3">
    <property type="entry name" value="SLR2126 PROTEIN"/>
    <property type="match status" value="1"/>
</dbReference>
<name>C2FWL1_SPHSI</name>
<dbReference type="HOGENOM" id="CLU_025996_24_0_10"/>
<feature type="domain" description="Galactosyltransferase C-terminal" evidence="3">
    <location>
        <begin position="167"/>
        <end position="234"/>
    </location>
</feature>
<dbReference type="Proteomes" id="UP000006241">
    <property type="component" value="Unassembled WGS sequence"/>
</dbReference>
<evidence type="ECO:0000259" key="2">
    <source>
        <dbReference type="Pfam" id="PF00535"/>
    </source>
</evidence>
<accession>C2FWL1</accession>
<proteinExistence type="predicted"/>
<dbReference type="InterPro" id="IPR050834">
    <property type="entry name" value="Glycosyltransf_2"/>
</dbReference>
<dbReference type="Gene3D" id="3.90.550.10">
    <property type="entry name" value="Spore Coat Polysaccharide Biosynthesis Protein SpsA, Chain A"/>
    <property type="match status" value="1"/>
</dbReference>
<dbReference type="EC" id="2.4.-.-" evidence="4"/>
<keyword evidence="4" id="KW-0328">Glycosyltransferase</keyword>
<feature type="domain" description="Glycosyltransferase 2-like" evidence="2">
    <location>
        <begin position="4"/>
        <end position="119"/>
    </location>
</feature>
<dbReference type="AlphaFoldDB" id="C2FWL1"/>
<evidence type="ECO:0000259" key="3">
    <source>
        <dbReference type="Pfam" id="PF02709"/>
    </source>
</evidence>
<dbReference type="InterPro" id="IPR001173">
    <property type="entry name" value="Glyco_trans_2-like"/>
</dbReference>
<evidence type="ECO:0000256" key="1">
    <source>
        <dbReference type="ARBA" id="ARBA00022679"/>
    </source>
</evidence>
<comment type="caution">
    <text evidence="4">The sequence shown here is derived from an EMBL/GenBank/DDBJ whole genome shotgun (WGS) entry which is preliminary data.</text>
</comment>
<dbReference type="RefSeq" id="WP_003011153.1">
    <property type="nucleotide sequence ID" value="NZ_GG668634.1"/>
</dbReference>
<dbReference type="GO" id="GO:0016757">
    <property type="term" value="F:glycosyltransferase activity"/>
    <property type="evidence" value="ECO:0007669"/>
    <property type="project" value="UniProtKB-KW"/>
</dbReference>
<sequence>MEVSLIITTYNRPDALEAVLVSVCGLHIKPQQVIIADDGSGEATAAVIDKYQSILPIPLLHAWQPDNGFRAAEIRNKALALVKSPYVIIIDGDIILDPFFVKDHLHHAEKGCFLQGGRFLLTEKKTKEILSQPQRPFVARWGDPDIEYRFEKRFFAFRNALLAGLIKRKITYSHHAIRSCNMSFYYEDVLKVNGFNNDFVGWGREDSEFVERLFNAGIKRINIKFSALGYHLYHKEESRASLPQNDHILNEAIANKTTWCANGLNRFLDKDENPIS</sequence>
<dbReference type="Pfam" id="PF02709">
    <property type="entry name" value="Glyco_transf_7C"/>
    <property type="match status" value="1"/>
</dbReference>
<dbReference type="Pfam" id="PF00535">
    <property type="entry name" value="Glycos_transf_2"/>
    <property type="match status" value="1"/>
</dbReference>
<evidence type="ECO:0000313" key="4">
    <source>
        <dbReference type="EMBL" id="EEI92625.1"/>
    </source>
</evidence>
<dbReference type="EMBL" id="ACHB01000041">
    <property type="protein sequence ID" value="EEI92625.1"/>
    <property type="molecule type" value="Genomic_DNA"/>
</dbReference>
<reference evidence="4 5" key="1">
    <citation type="submission" date="2009-01" db="EMBL/GenBank/DDBJ databases">
        <authorList>
            <person name="Qin X."/>
            <person name="Bachman B."/>
            <person name="Battles P."/>
            <person name="Bell A."/>
            <person name="Bess C."/>
            <person name="Bickham C."/>
            <person name="Chaboub L."/>
            <person name="Chen D."/>
            <person name="Coyle M."/>
            <person name="Deiros D.R."/>
            <person name="Dinh H."/>
            <person name="Forbes L."/>
            <person name="Fowler G."/>
            <person name="Francisco L."/>
            <person name="Fu Q."/>
            <person name="Gubbala S."/>
            <person name="Hale W."/>
            <person name="Han Y."/>
            <person name="Hemphill L."/>
            <person name="Highlander S.K."/>
            <person name="Hirani K."/>
            <person name="Hogues M."/>
            <person name="Jackson L."/>
            <person name="Jakkamsetti A."/>
            <person name="Javaid M."/>
            <person name="Jiang H."/>
            <person name="Korchina V."/>
            <person name="Kovar C."/>
            <person name="Lara F."/>
            <person name="Lee S."/>
            <person name="Mata R."/>
            <person name="Mathew T."/>
            <person name="Moen C."/>
            <person name="Morales K."/>
            <person name="Munidasa M."/>
            <person name="Nazareth L."/>
            <person name="Ngo R."/>
            <person name="Nguyen L."/>
            <person name="Okwuonu G."/>
            <person name="Ongeri F."/>
            <person name="Patil S."/>
            <person name="Petrosino J."/>
            <person name="Pham C."/>
            <person name="Pham P."/>
            <person name="Pu L.-L."/>
            <person name="Puazo M."/>
            <person name="Raj R."/>
            <person name="Reid J."/>
            <person name="Rouhana J."/>
            <person name="Saada N."/>
            <person name="Shang Y."/>
            <person name="Simmons D."/>
            <person name="Thornton R."/>
            <person name="Warren J."/>
            <person name="Weissenberger G."/>
            <person name="Zhang J."/>
            <person name="Zhang L."/>
            <person name="Zhou C."/>
            <person name="Zhu D."/>
            <person name="Muzny D."/>
            <person name="Worley K."/>
            <person name="Gibbs R."/>
        </authorList>
    </citation>
    <scope>NUCLEOTIDE SEQUENCE [LARGE SCALE GENOMIC DNA]</scope>
    <source>
        <strain evidence="4 5">ATCC 33300</strain>
    </source>
</reference>
<dbReference type="CDD" id="cd06420">
    <property type="entry name" value="GT2_Chondriotin_Pol_N"/>
    <property type="match status" value="1"/>
</dbReference>
<gene>
    <name evidence="4" type="ORF">HMPREF0765_1717</name>
</gene>
<organism evidence="4 5">
    <name type="scientific">Sphingobacterium spiritivorum ATCC 33300</name>
    <dbReference type="NCBI Taxonomy" id="525372"/>
    <lineage>
        <taxon>Bacteria</taxon>
        <taxon>Pseudomonadati</taxon>
        <taxon>Bacteroidota</taxon>
        <taxon>Sphingobacteriia</taxon>
        <taxon>Sphingobacteriales</taxon>
        <taxon>Sphingobacteriaceae</taxon>
        <taxon>Sphingobacterium</taxon>
    </lineage>
</organism>
<dbReference type="SUPFAM" id="SSF53448">
    <property type="entry name" value="Nucleotide-diphospho-sugar transferases"/>
    <property type="match status" value="1"/>
</dbReference>
<dbReference type="PANTHER" id="PTHR43685">
    <property type="entry name" value="GLYCOSYLTRANSFERASE"/>
    <property type="match status" value="1"/>
</dbReference>
<dbReference type="InterPro" id="IPR027791">
    <property type="entry name" value="Galactosyl_T_C"/>
</dbReference>
<protein>
    <submittedName>
        <fullName evidence="4">Glycosyltransferase, group 2 family protein</fullName>
        <ecNumber evidence="4">2.4.-.-</ecNumber>
    </submittedName>
</protein>
<evidence type="ECO:0000313" key="5">
    <source>
        <dbReference type="Proteomes" id="UP000006241"/>
    </source>
</evidence>
<keyword evidence="1 4" id="KW-0808">Transferase</keyword>
<dbReference type="InterPro" id="IPR029044">
    <property type="entry name" value="Nucleotide-diphossugar_trans"/>
</dbReference>